<proteinExistence type="predicted"/>
<keyword evidence="2" id="KW-0472">Membrane</keyword>
<sequence>MIWINTYPQPAANIKLRITLISHLLSIMSFRTTTYWKSMLNRLGGRSSFATSTSPKMKAYAPASEYSGQFEETAKAVRGEFIPVYVAVGMIAMSASLGLTTALHQLMYSPNVRVKKSRRETVPEVVEPELVVDESDKYIKKSLFRKVAHIQEVDVIPEHAHREILTSLLMTPLELGIKNQLTSTGGDTEGSRCGSKDKLIKEEDDVESNRLDPQQ</sequence>
<evidence type="ECO:0000256" key="1">
    <source>
        <dbReference type="SAM" id="MobiDB-lite"/>
    </source>
</evidence>
<dbReference type="PANTHER" id="PTHR33919:SF11">
    <property type="entry name" value="EXPRESSED PROTEIN"/>
    <property type="match status" value="1"/>
</dbReference>
<keyword evidence="2" id="KW-1133">Transmembrane helix</keyword>
<keyword evidence="4" id="KW-1185">Reference proteome</keyword>
<dbReference type="Proteomes" id="UP000306102">
    <property type="component" value="Unassembled WGS sequence"/>
</dbReference>
<accession>A0A4S4EMD2</accession>
<organism evidence="3 4">
    <name type="scientific">Camellia sinensis var. sinensis</name>
    <name type="common">China tea</name>
    <dbReference type="NCBI Taxonomy" id="542762"/>
    <lineage>
        <taxon>Eukaryota</taxon>
        <taxon>Viridiplantae</taxon>
        <taxon>Streptophyta</taxon>
        <taxon>Embryophyta</taxon>
        <taxon>Tracheophyta</taxon>
        <taxon>Spermatophyta</taxon>
        <taxon>Magnoliopsida</taxon>
        <taxon>eudicotyledons</taxon>
        <taxon>Gunneridae</taxon>
        <taxon>Pentapetalae</taxon>
        <taxon>asterids</taxon>
        <taxon>Ericales</taxon>
        <taxon>Theaceae</taxon>
        <taxon>Camellia</taxon>
    </lineage>
</organism>
<name>A0A4S4EMD2_CAMSN</name>
<evidence type="ECO:0000313" key="3">
    <source>
        <dbReference type="EMBL" id="THG17374.1"/>
    </source>
</evidence>
<protein>
    <submittedName>
        <fullName evidence="3">Uncharacterized protein</fullName>
    </submittedName>
</protein>
<dbReference type="Pfam" id="PF06522">
    <property type="entry name" value="B12D"/>
    <property type="match status" value="1"/>
</dbReference>
<evidence type="ECO:0000256" key="2">
    <source>
        <dbReference type="SAM" id="Phobius"/>
    </source>
</evidence>
<dbReference type="AlphaFoldDB" id="A0A4S4EMD2"/>
<dbReference type="EMBL" id="SDRB02003578">
    <property type="protein sequence ID" value="THG17374.1"/>
    <property type="molecule type" value="Genomic_DNA"/>
</dbReference>
<feature type="region of interest" description="Disordered" evidence="1">
    <location>
        <begin position="181"/>
        <end position="215"/>
    </location>
</feature>
<evidence type="ECO:0000313" key="4">
    <source>
        <dbReference type="Proteomes" id="UP000306102"/>
    </source>
</evidence>
<gene>
    <name evidence="3" type="ORF">TEA_024153</name>
</gene>
<dbReference type="PANTHER" id="PTHR33919">
    <property type="entry name" value="OS09G0127700 PROTEIN"/>
    <property type="match status" value="1"/>
</dbReference>
<dbReference type="InterPro" id="IPR010530">
    <property type="entry name" value="B12D"/>
</dbReference>
<feature type="transmembrane region" description="Helical" evidence="2">
    <location>
        <begin position="84"/>
        <end position="108"/>
    </location>
</feature>
<reference evidence="3 4" key="1">
    <citation type="journal article" date="2018" name="Proc. Natl. Acad. Sci. U.S.A.">
        <title>Draft genome sequence of Camellia sinensis var. sinensis provides insights into the evolution of the tea genome and tea quality.</title>
        <authorList>
            <person name="Wei C."/>
            <person name="Yang H."/>
            <person name="Wang S."/>
            <person name="Zhao J."/>
            <person name="Liu C."/>
            <person name="Gao L."/>
            <person name="Xia E."/>
            <person name="Lu Y."/>
            <person name="Tai Y."/>
            <person name="She G."/>
            <person name="Sun J."/>
            <person name="Cao H."/>
            <person name="Tong W."/>
            <person name="Gao Q."/>
            <person name="Li Y."/>
            <person name="Deng W."/>
            <person name="Jiang X."/>
            <person name="Wang W."/>
            <person name="Chen Q."/>
            <person name="Zhang S."/>
            <person name="Li H."/>
            <person name="Wu J."/>
            <person name="Wang P."/>
            <person name="Li P."/>
            <person name="Shi C."/>
            <person name="Zheng F."/>
            <person name="Jian J."/>
            <person name="Huang B."/>
            <person name="Shan D."/>
            <person name="Shi M."/>
            <person name="Fang C."/>
            <person name="Yue Y."/>
            <person name="Li F."/>
            <person name="Li D."/>
            <person name="Wei S."/>
            <person name="Han B."/>
            <person name="Jiang C."/>
            <person name="Yin Y."/>
            <person name="Xia T."/>
            <person name="Zhang Z."/>
            <person name="Bennetzen J.L."/>
            <person name="Zhao S."/>
            <person name="Wan X."/>
        </authorList>
    </citation>
    <scope>NUCLEOTIDE SEQUENCE [LARGE SCALE GENOMIC DNA]</scope>
    <source>
        <strain evidence="4">cv. Shuchazao</strain>
        <tissue evidence="3">Leaf</tissue>
    </source>
</reference>
<comment type="caution">
    <text evidence="3">The sequence shown here is derived from an EMBL/GenBank/DDBJ whole genome shotgun (WGS) entry which is preliminary data.</text>
</comment>
<keyword evidence="2" id="KW-0812">Transmembrane</keyword>